<accession>A0A4D9EDW9</accession>
<dbReference type="EMBL" id="QXTE01000127">
    <property type="protein sequence ID" value="TFK04840.1"/>
    <property type="molecule type" value="Genomic_DNA"/>
</dbReference>
<evidence type="ECO:0000256" key="2">
    <source>
        <dbReference type="SAM" id="SignalP"/>
    </source>
</evidence>
<keyword evidence="5" id="KW-1185">Reference proteome</keyword>
<feature type="chain" id="PRO_5020038388" evidence="2">
    <location>
        <begin position="24"/>
        <end position="289"/>
    </location>
</feature>
<keyword evidence="2" id="KW-0732">Signal</keyword>
<reference evidence="4 5" key="2">
    <citation type="submission" date="2019-04" db="EMBL/GenBank/DDBJ databases">
        <title>The genome sequence of big-headed turtle.</title>
        <authorList>
            <person name="Gong S."/>
        </authorList>
    </citation>
    <scope>NUCLEOTIDE SEQUENCE [LARGE SCALE GENOMIC DNA]</scope>
    <source>
        <strain evidence="4">DO16091913</strain>
        <tissue evidence="4">Muscle</tissue>
    </source>
</reference>
<dbReference type="Proteomes" id="UP000297703">
    <property type="component" value="Unassembled WGS sequence"/>
</dbReference>
<sequence>MGLACRLSALGLLLSALLDPPSPSVLNCSVTNGKIRISCAIRFSKDVRYSWYRDDRKIIQANNPVLELEENADPLEKVLCIREVSKTKINDSISLSACFPKSPKSLSRGRNGLIAFFVITIILLLFMGALFVVWKRGLLSNIRHQIPTKHSAEYKPEEQHLTDEDRFLEESGQKGVRKYQQSQPCLRSPANYTHKLCNCEPYPPMRRWLFLETLPSAGPVAQQYDGVSPGTKHCTCPVSLLARTRFLALSGAFDQSYESHQKVEMAEAKESDAFPECCTLVESRNGTEE</sequence>
<proteinExistence type="predicted"/>
<keyword evidence="1" id="KW-0472">Membrane</keyword>
<keyword evidence="1" id="KW-1133">Transmembrane helix</keyword>
<dbReference type="PROSITE" id="PS50835">
    <property type="entry name" value="IG_LIKE"/>
    <property type="match status" value="1"/>
</dbReference>
<comment type="caution">
    <text evidence="4">The sequence shown here is derived from an EMBL/GenBank/DDBJ whole genome shotgun (WGS) entry which is preliminary data.</text>
</comment>
<feature type="domain" description="Ig-like" evidence="3">
    <location>
        <begin position="23"/>
        <end position="96"/>
    </location>
</feature>
<protein>
    <submittedName>
        <fullName evidence="4">Blue-sensitive opsin</fullName>
    </submittedName>
</protein>
<feature type="transmembrane region" description="Helical" evidence="1">
    <location>
        <begin position="113"/>
        <end position="134"/>
    </location>
</feature>
<evidence type="ECO:0000313" key="5">
    <source>
        <dbReference type="Proteomes" id="UP000297703"/>
    </source>
</evidence>
<evidence type="ECO:0000256" key="1">
    <source>
        <dbReference type="SAM" id="Phobius"/>
    </source>
</evidence>
<dbReference type="InterPro" id="IPR007110">
    <property type="entry name" value="Ig-like_dom"/>
</dbReference>
<dbReference type="OrthoDB" id="9427418at2759"/>
<dbReference type="STRING" id="55544.A0A4D9EDW9"/>
<organism evidence="4 5">
    <name type="scientific">Platysternon megacephalum</name>
    <name type="common">big-headed turtle</name>
    <dbReference type="NCBI Taxonomy" id="55544"/>
    <lineage>
        <taxon>Eukaryota</taxon>
        <taxon>Metazoa</taxon>
        <taxon>Chordata</taxon>
        <taxon>Craniata</taxon>
        <taxon>Vertebrata</taxon>
        <taxon>Euteleostomi</taxon>
        <taxon>Archelosauria</taxon>
        <taxon>Testudinata</taxon>
        <taxon>Testudines</taxon>
        <taxon>Cryptodira</taxon>
        <taxon>Durocryptodira</taxon>
        <taxon>Testudinoidea</taxon>
        <taxon>Platysternidae</taxon>
        <taxon>Platysternon</taxon>
    </lineage>
</organism>
<evidence type="ECO:0000313" key="4">
    <source>
        <dbReference type="EMBL" id="TFK04840.1"/>
    </source>
</evidence>
<feature type="signal peptide" evidence="2">
    <location>
        <begin position="1"/>
        <end position="23"/>
    </location>
</feature>
<evidence type="ECO:0000259" key="3">
    <source>
        <dbReference type="PROSITE" id="PS50835"/>
    </source>
</evidence>
<reference evidence="4 5" key="1">
    <citation type="submission" date="2019-04" db="EMBL/GenBank/DDBJ databases">
        <title>Draft genome of the big-headed turtle Platysternon megacephalum.</title>
        <authorList>
            <person name="Gong S."/>
        </authorList>
    </citation>
    <scope>NUCLEOTIDE SEQUENCE [LARGE SCALE GENOMIC DNA]</scope>
    <source>
        <strain evidence="4">DO16091913</strain>
        <tissue evidence="4">Muscle</tissue>
    </source>
</reference>
<dbReference type="AlphaFoldDB" id="A0A4D9EDW9"/>
<name>A0A4D9EDW9_9SAUR</name>
<keyword evidence="1" id="KW-0812">Transmembrane</keyword>
<gene>
    <name evidence="4" type="ORF">DR999_PMT12609</name>
</gene>